<comment type="caution">
    <text evidence="1">The sequence shown here is derived from an EMBL/GenBank/DDBJ whole genome shotgun (WGS) entry which is preliminary data.</text>
</comment>
<evidence type="ECO:0000313" key="1">
    <source>
        <dbReference type="EMBL" id="CAG8487609.1"/>
    </source>
</evidence>
<name>A0ACA9KQK1_9GLOM</name>
<sequence>MLNDYSFYASLHARTNNNNSKGCKNSMISNNMPQSSDKTQETEKLNINLTDLESNSAFFESFLETIKRDYKKCAKAKSVPALVSFLYDINRDIDPLARVKVEQKFVCKLNQ</sequence>
<gene>
    <name evidence="1" type="ORF">DHETER_LOCUS2414</name>
</gene>
<accession>A0ACA9KQK1</accession>
<reference evidence="1" key="1">
    <citation type="submission" date="2021-06" db="EMBL/GenBank/DDBJ databases">
        <authorList>
            <person name="Kallberg Y."/>
            <person name="Tangrot J."/>
            <person name="Rosling A."/>
        </authorList>
    </citation>
    <scope>NUCLEOTIDE SEQUENCE</scope>
    <source>
        <strain evidence="1">IL203A</strain>
    </source>
</reference>
<dbReference type="EMBL" id="CAJVPU010001748">
    <property type="protein sequence ID" value="CAG8487609.1"/>
    <property type="molecule type" value="Genomic_DNA"/>
</dbReference>
<proteinExistence type="predicted"/>
<protein>
    <submittedName>
        <fullName evidence="1">15423_t:CDS:1</fullName>
    </submittedName>
</protein>
<evidence type="ECO:0000313" key="2">
    <source>
        <dbReference type="Proteomes" id="UP000789702"/>
    </source>
</evidence>
<organism evidence="1 2">
    <name type="scientific">Dentiscutata heterogama</name>
    <dbReference type="NCBI Taxonomy" id="1316150"/>
    <lineage>
        <taxon>Eukaryota</taxon>
        <taxon>Fungi</taxon>
        <taxon>Fungi incertae sedis</taxon>
        <taxon>Mucoromycota</taxon>
        <taxon>Glomeromycotina</taxon>
        <taxon>Glomeromycetes</taxon>
        <taxon>Diversisporales</taxon>
        <taxon>Gigasporaceae</taxon>
        <taxon>Dentiscutata</taxon>
    </lineage>
</organism>
<keyword evidence="2" id="KW-1185">Reference proteome</keyword>
<dbReference type="Proteomes" id="UP000789702">
    <property type="component" value="Unassembled WGS sequence"/>
</dbReference>